<gene>
    <name evidence="1" type="ORF">SMC3_08155</name>
</gene>
<evidence type="ECO:0000313" key="1">
    <source>
        <dbReference type="EMBL" id="RIE11750.1"/>
    </source>
</evidence>
<dbReference type="Proteomes" id="UP000266042">
    <property type="component" value="Unassembled WGS sequence"/>
</dbReference>
<accession>A0A398DAW6</accession>
<proteinExistence type="predicted"/>
<sequence>MSKGPMSKSLMSICLYEDAWSRAEQALDLLLLEVRSSEDENAVRVKLLEEAVWFLNEACSVCG</sequence>
<dbReference type="AlphaFoldDB" id="A0A398DAW6"/>
<dbReference type="EMBL" id="QXIW01000033">
    <property type="protein sequence ID" value="RIE11750.1"/>
    <property type="molecule type" value="Genomic_DNA"/>
</dbReference>
<protein>
    <submittedName>
        <fullName evidence="1">Uncharacterized protein</fullName>
    </submittedName>
</protein>
<comment type="caution">
    <text evidence="1">The sequence shown here is derived from an EMBL/GenBank/DDBJ whole genome shotgun (WGS) entry which is preliminary data.</text>
</comment>
<evidence type="ECO:0000313" key="2">
    <source>
        <dbReference type="Proteomes" id="UP000266042"/>
    </source>
</evidence>
<reference evidence="1 2" key="1">
    <citation type="submission" date="2018-09" db="EMBL/GenBank/DDBJ databases">
        <title>Discovery and Ecogenomic Context for Candidatus Cryosericales, a Global Caldiserica Order Active in Thawing Permafrost.</title>
        <authorList>
            <person name="Martinez M.A."/>
            <person name="Woodcroft B.J."/>
            <person name="Ignacio Espinoza J.C."/>
            <person name="Zayed A."/>
            <person name="Singleton C.M."/>
            <person name="Boyd J."/>
            <person name="Li Y.-F."/>
            <person name="Purvine S."/>
            <person name="Maughan H."/>
            <person name="Hodgkins S.B."/>
            <person name="Anderson D."/>
            <person name="Sederholm M."/>
            <person name="Temperton B."/>
            <person name="Saleska S.R."/>
            <person name="Tyson G.W."/>
            <person name="Rich V.I."/>
        </authorList>
    </citation>
    <scope>NUCLEOTIDE SEQUENCE [LARGE SCALE GENOMIC DNA]</scope>
    <source>
        <strain evidence="1 2">SMC3</strain>
    </source>
</reference>
<organism evidence="1 2">
    <name type="scientific">Candidatus Cryosericum hinesii</name>
    <dbReference type="NCBI Taxonomy" id="2290915"/>
    <lineage>
        <taxon>Bacteria</taxon>
        <taxon>Pseudomonadati</taxon>
        <taxon>Caldisericota/Cryosericota group</taxon>
        <taxon>Candidatus Cryosericota</taxon>
        <taxon>Candidatus Cryosericia</taxon>
        <taxon>Candidatus Cryosericales</taxon>
        <taxon>Candidatus Cryosericaceae</taxon>
        <taxon>Candidatus Cryosericum</taxon>
    </lineage>
</organism>
<name>A0A398DAW6_9BACT</name>